<evidence type="ECO:0000313" key="3">
    <source>
        <dbReference type="Proteomes" id="UP000198919"/>
    </source>
</evidence>
<reference evidence="2" key="2">
    <citation type="submission" date="2016-10" db="EMBL/GenBank/DDBJ databases">
        <authorList>
            <person name="de Groot N.N."/>
        </authorList>
    </citation>
    <scope>NUCLEOTIDE SEQUENCE [LARGE SCALE GENOMIC DNA]</scope>
    <source>
        <strain evidence="2">DSM 17908</strain>
    </source>
</reference>
<dbReference type="Gene3D" id="3.40.50.300">
    <property type="entry name" value="P-loop containing nucleotide triphosphate hydrolases"/>
    <property type="match status" value="1"/>
</dbReference>
<proteinExistence type="predicted"/>
<sequence>MKRILITGMSGTGKSSVIVELIRRGYQAVDLDTPEWSHWVSTVSNDGLTPREGQDWVWKEEAVRHLLRHNKAENLFVSGCAENMTQFYDLIDIVILLSAPRDTILERLSLRSGNAYGQSLEDRRKVIELIDMIEPMLRQSATFEFDTQQPIATTVDEIIAKTV</sequence>
<keyword evidence="1" id="KW-0808">Transferase</keyword>
<dbReference type="EMBL" id="NITY01000022">
    <property type="protein sequence ID" value="PHM37264.1"/>
    <property type="molecule type" value="Genomic_DNA"/>
</dbReference>
<keyword evidence="2" id="KW-0418">Kinase</keyword>
<reference evidence="3" key="1">
    <citation type="submission" date="2016-10" db="EMBL/GenBank/DDBJ databases">
        <authorList>
            <person name="Varghese N."/>
            <person name="Submissions S."/>
        </authorList>
    </citation>
    <scope>NUCLEOTIDE SEQUENCE [LARGE SCALE GENOMIC DNA]</scope>
    <source>
        <strain evidence="3">DSM 17908</strain>
    </source>
</reference>
<protein>
    <submittedName>
        <fullName evidence="2">Shikimate kinase</fullName>
        <ecNumber evidence="1">2.7.1.71</ecNumber>
    </submittedName>
</protein>
<dbReference type="Pfam" id="PF13238">
    <property type="entry name" value="AAA_18"/>
    <property type="match status" value="1"/>
</dbReference>
<accession>A0A1I3QTF6</accession>
<dbReference type="STRING" id="351675.SAMN05421680_10817"/>
<dbReference type="Proteomes" id="UP000224607">
    <property type="component" value="Unassembled WGS sequence"/>
</dbReference>
<dbReference type="SUPFAM" id="SSF52540">
    <property type="entry name" value="P-loop containing nucleoside triphosphate hydrolases"/>
    <property type="match status" value="1"/>
</dbReference>
<dbReference type="EMBL" id="FORG01000008">
    <property type="protein sequence ID" value="SFJ37185.1"/>
    <property type="molecule type" value="Genomic_DNA"/>
</dbReference>
<evidence type="ECO:0000313" key="4">
    <source>
        <dbReference type="Proteomes" id="UP000224607"/>
    </source>
</evidence>
<dbReference type="AlphaFoldDB" id="A0A1I3QTF6"/>
<reference evidence="1 4" key="3">
    <citation type="journal article" date="2017" name="Nat. Microbiol.">
        <title>Natural product diversity associated with the nematode symbionts Photorhabdus and Xenorhabdus.</title>
        <authorList>
            <person name="Tobias N.J."/>
            <person name="Wolff H."/>
            <person name="Djahanschiri B."/>
            <person name="Grundmann F."/>
            <person name="Kronenwerth M."/>
            <person name="Shi Y.M."/>
            <person name="Simonyi S."/>
            <person name="Grun P."/>
            <person name="Shapiro-Ilan D."/>
            <person name="Pidot S.J."/>
            <person name="Stinear T.P."/>
            <person name="Ebersberger I."/>
            <person name="Bode H.B."/>
        </authorList>
    </citation>
    <scope>NUCLEOTIDE SEQUENCE [LARGE SCALE GENOMIC DNA]</scope>
    <source>
        <strain evidence="1 4">DSM 17908</strain>
    </source>
</reference>
<gene>
    <name evidence="1" type="primary">aroK</name>
    <name evidence="2" type="ORF">SAMN05421680_10817</name>
    <name evidence="1" type="ORF">Xmau_03958</name>
</gene>
<organism evidence="2 3">
    <name type="scientific">Xenorhabdus mauleonii</name>
    <dbReference type="NCBI Taxonomy" id="351675"/>
    <lineage>
        <taxon>Bacteria</taxon>
        <taxon>Pseudomonadati</taxon>
        <taxon>Pseudomonadota</taxon>
        <taxon>Gammaproteobacteria</taxon>
        <taxon>Enterobacterales</taxon>
        <taxon>Morganellaceae</taxon>
        <taxon>Xenorhabdus</taxon>
    </lineage>
</organism>
<dbReference type="EC" id="2.7.1.71" evidence="1"/>
<dbReference type="InterPro" id="IPR027417">
    <property type="entry name" value="P-loop_NTPase"/>
</dbReference>
<dbReference type="RefSeq" id="WP_092510436.1">
    <property type="nucleotide sequence ID" value="NZ_CAWNQB010000015.1"/>
</dbReference>
<dbReference type="OrthoDB" id="5296079at2"/>
<evidence type="ECO:0000313" key="2">
    <source>
        <dbReference type="EMBL" id="SFJ37185.1"/>
    </source>
</evidence>
<dbReference type="GO" id="GO:0004765">
    <property type="term" value="F:shikimate kinase activity"/>
    <property type="evidence" value="ECO:0007669"/>
    <property type="project" value="UniProtKB-EC"/>
</dbReference>
<evidence type="ECO:0000313" key="1">
    <source>
        <dbReference type="EMBL" id="PHM37264.1"/>
    </source>
</evidence>
<name>A0A1I3QTF6_9GAMM</name>
<keyword evidence="4" id="KW-1185">Reference proteome</keyword>
<dbReference type="Proteomes" id="UP000198919">
    <property type="component" value="Unassembled WGS sequence"/>
</dbReference>